<dbReference type="Pfam" id="PF03061">
    <property type="entry name" value="4HBT"/>
    <property type="match status" value="1"/>
</dbReference>
<dbReference type="Proteomes" id="UP001608902">
    <property type="component" value="Unassembled WGS sequence"/>
</dbReference>
<organism evidence="4 5">
    <name type="scientific">Gnathostoma spinigerum</name>
    <dbReference type="NCBI Taxonomy" id="75299"/>
    <lineage>
        <taxon>Eukaryota</taxon>
        <taxon>Metazoa</taxon>
        <taxon>Ecdysozoa</taxon>
        <taxon>Nematoda</taxon>
        <taxon>Chromadorea</taxon>
        <taxon>Rhabditida</taxon>
        <taxon>Spirurina</taxon>
        <taxon>Gnathostomatomorpha</taxon>
        <taxon>Gnathostomatoidea</taxon>
        <taxon>Gnathostomatidae</taxon>
        <taxon>Gnathostoma</taxon>
    </lineage>
</organism>
<dbReference type="AlphaFoldDB" id="A0ABD6EDN9"/>
<dbReference type="InterPro" id="IPR029069">
    <property type="entry name" value="HotDog_dom_sf"/>
</dbReference>
<dbReference type="NCBIfam" id="TIGR00369">
    <property type="entry name" value="unchar_dom_1"/>
    <property type="match status" value="1"/>
</dbReference>
<comment type="similarity">
    <text evidence="1">Belongs to the thioesterase PaaI family.</text>
</comment>
<gene>
    <name evidence="4" type="ORF">AB6A40_002978</name>
</gene>
<keyword evidence="5" id="KW-1185">Reference proteome</keyword>
<dbReference type="Gene3D" id="3.10.129.10">
    <property type="entry name" value="Hotdog Thioesterase"/>
    <property type="match status" value="1"/>
</dbReference>
<dbReference type="InterPro" id="IPR039298">
    <property type="entry name" value="ACOT13"/>
</dbReference>
<evidence type="ECO:0000256" key="1">
    <source>
        <dbReference type="ARBA" id="ARBA00008324"/>
    </source>
</evidence>
<feature type="domain" description="Thioesterase" evidence="3">
    <location>
        <begin position="73"/>
        <end position="146"/>
    </location>
</feature>
<dbReference type="InterPro" id="IPR003736">
    <property type="entry name" value="PAAI_dom"/>
</dbReference>
<dbReference type="GO" id="GO:0016787">
    <property type="term" value="F:hydrolase activity"/>
    <property type="evidence" value="ECO:0007669"/>
    <property type="project" value="UniProtKB-KW"/>
</dbReference>
<proteinExistence type="inferred from homology"/>
<dbReference type="SUPFAM" id="SSF54637">
    <property type="entry name" value="Thioesterase/thiol ester dehydrase-isomerase"/>
    <property type="match status" value="1"/>
</dbReference>
<dbReference type="FunFam" id="3.10.129.10:FF:000088">
    <property type="entry name" value="Putative esterase F42H10.6"/>
    <property type="match status" value="1"/>
</dbReference>
<reference evidence="4 5" key="1">
    <citation type="submission" date="2024-08" db="EMBL/GenBank/DDBJ databases">
        <title>Gnathostoma spinigerum genome.</title>
        <authorList>
            <person name="Gonzalez-Bertolin B."/>
            <person name="Monzon S."/>
            <person name="Zaballos A."/>
            <person name="Jimenez P."/>
            <person name="Dekumyoy P."/>
            <person name="Varona S."/>
            <person name="Cuesta I."/>
            <person name="Sumanam S."/>
            <person name="Adisakwattana P."/>
            <person name="Gasser R.B."/>
            <person name="Hernandez-Gonzalez A."/>
            <person name="Young N.D."/>
            <person name="Perteguer M.J."/>
        </authorList>
    </citation>
    <scope>NUCLEOTIDE SEQUENCE [LARGE SCALE GENOMIC DNA]</scope>
    <source>
        <strain evidence="4">AL3</strain>
        <tissue evidence="4">Liver</tissue>
    </source>
</reference>
<protein>
    <recommendedName>
        <fullName evidence="3">Thioesterase domain-containing protein</fullName>
    </recommendedName>
</protein>
<name>A0ABD6EDN9_9BILA</name>
<dbReference type="PANTHER" id="PTHR21660">
    <property type="entry name" value="THIOESTERASE SUPERFAMILY MEMBER-RELATED"/>
    <property type="match status" value="1"/>
</dbReference>
<evidence type="ECO:0000256" key="2">
    <source>
        <dbReference type="ARBA" id="ARBA00022801"/>
    </source>
</evidence>
<accession>A0ABD6EDN9</accession>
<evidence type="ECO:0000313" key="4">
    <source>
        <dbReference type="EMBL" id="MFH4976269.1"/>
    </source>
</evidence>
<dbReference type="CDD" id="cd03443">
    <property type="entry name" value="PaaI_thioesterase"/>
    <property type="match status" value="1"/>
</dbReference>
<evidence type="ECO:0000259" key="3">
    <source>
        <dbReference type="Pfam" id="PF03061"/>
    </source>
</evidence>
<dbReference type="PANTHER" id="PTHR21660:SF1">
    <property type="entry name" value="ACYL-COENZYME A THIOESTERASE 13"/>
    <property type="match status" value="1"/>
</dbReference>
<comment type="caution">
    <text evidence="4">The sequence shown here is derived from an EMBL/GenBank/DDBJ whole genome shotgun (WGS) entry which is preliminary data.</text>
</comment>
<dbReference type="InterPro" id="IPR006683">
    <property type="entry name" value="Thioestr_dom"/>
</dbReference>
<evidence type="ECO:0000313" key="5">
    <source>
        <dbReference type="Proteomes" id="UP001608902"/>
    </source>
</evidence>
<keyword evidence="2" id="KW-0378">Hydrolase</keyword>
<sequence length="172" mass="18587">MGKDATVSVNCADMNELSPGEDYLADLERAFAKLRNVSDFNRVARKVRPVAASRSSVVVELTVEEEHVNSKKTLHGGQTAALVDMVTARAVGVTVKDKAMVSVELAVSYLRPIKLGETIVITANVLKIGRNIAFAEAEFRNKADGKLAVKGKHTLAFIPPPPTPNGEPFEQF</sequence>
<dbReference type="EMBL" id="JBGFUD010001429">
    <property type="protein sequence ID" value="MFH4976269.1"/>
    <property type="molecule type" value="Genomic_DNA"/>
</dbReference>